<dbReference type="PANTHER" id="PTHR30419">
    <property type="entry name" value="HTH-TYPE TRANSCRIPTIONAL REGULATOR YBHD"/>
    <property type="match status" value="1"/>
</dbReference>
<dbReference type="GO" id="GO:0003700">
    <property type="term" value="F:DNA-binding transcription factor activity"/>
    <property type="evidence" value="ECO:0007669"/>
    <property type="project" value="InterPro"/>
</dbReference>
<dbReference type="InterPro" id="IPR036388">
    <property type="entry name" value="WH-like_DNA-bd_sf"/>
</dbReference>
<dbReference type="SUPFAM" id="SSF53850">
    <property type="entry name" value="Periplasmic binding protein-like II"/>
    <property type="match status" value="1"/>
</dbReference>
<dbReference type="EMBL" id="QQRQ01000002">
    <property type="protein sequence ID" value="RFT07538.1"/>
    <property type="molecule type" value="Genomic_DNA"/>
</dbReference>
<evidence type="ECO:0000256" key="2">
    <source>
        <dbReference type="ARBA" id="ARBA00023015"/>
    </source>
</evidence>
<evidence type="ECO:0000313" key="6">
    <source>
        <dbReference type="EMBL" id="RFT07538.1"/>
    </source>
</evidence>
<dbReference type="InterPro" id="IPR036390">
    <property type="entry name" value="WH_DNA-bd_sf"/>
</dbReference>
<name>A0A3E2B681_9FIRM</name>
<dbReference type="Pfam" id="PF03466">
    <property type="entry name" value="LysR_substrate"/>
    <property type="match status" value="1"/>
</dbReference>
<protein>
    <submittedName>
        <fullName evidence="6">LysR family transcriptional regulator</fullName>
    </submittedName>
</protein>
<dbReference type="OrthoDB" id="1652954at2"/>
<evidence type="ECO:0000256" key="4">
    <source>
        <dbReference type="ARBA" id="ARBA00023163"/>
    </source>
</evidence>
<dbReference type="InterPro" id="IPR000847">
    <property type="entry name" value="LysR_HTH_N"/>
</dbReference>
<comment type="similarity">
    <text evidence="1">Belongs to the LysR transcriptional regulatory family.</text>
</comment>
<sequence length="376" mass="42015">MPVTFNFPLPGALFSIMRFSFFSESPNHAFFVVHSEYVIHPLLSTGLRLPSPPALPQSKPVAPSKNAGATQPALSLPAGSRCAIMDPVIIMELRKLVCFLQICTCDSLSQAGRRLYMSQQGVSRLVHSLETELGVPLFYRGAQGIKLTEEGKLLKKHAEPLCREYQLLLEEIEAGRQAGKPLRLGITSGILFAAQDGLTSLEQQNITLIDTYDDLCDEMVLEGSVSMGIGVEPVDHTRFEVTPLARYPLYLICRQDHPLACRAQVTFDDLAGQHLYLLGQHYKATPRLRQILASRRIPNLTLHETGYMMNIYRRCQQTGCVGLAVQYPNSVTAQFDCTAIPLREDFFWEPCLLRKKGLPLSPEEAMLKRQILSLFP</sequence>
<dbReference type="InterPro" id="IPR005119">
    <property type="entry name" value="LysR_subst-bd"/>
</dbReference>
<dbReference type="GO" id="GO:0003677">
    <property type="term" value="F:DNA binding"/>
    <property type="evidence" value="ECO:0007669"/>
    <property type="project" value="UniProtKB-KW"/>
</dbReference>
<keyword evidence="7" id="KW-1185">Reference proteome</keyword>
<dbReference type="GO" id="GO:0005829">
    <property type="term" value="C:cytosol"/>
    <property type="evidence" value="ECO:0007669"/>
    <property type="project" value="TreeGrafter"/>
</dbReference>
<dbReference type="Gene3D" id="3.40.190.290">
    <property type="match status" value="1"/>
</dbReference>
<reference evidence="6 7" key="1">
    <citation type="submission" date="2018-07" db="EMBL/GenBank/DDBJ databases">
        <title>GABA Modulating Bacteria of the Human Gut Microbiota.</title>
        <authorList>
            <person name="Strandwitz P."/>
            <person name="Kim K.H."/>
            <person name="Terekhova D."/>
            <person name="Liu J.K."/>
            <person name="Sharma A."/>
            <person name="Levering J."/>
            <person name="Mcdonald D."/>
            <person name="Dietrich D."/>
            <person name="Ramadhar T.R."/>
            <person name="Lekbua A."/>
            <person name="Mroue N."/>
            <person name="Liston C."/>
            <person name="Stewart E.J."/>
            <person name="Dubin M.J."/>
            <person name="Zengler K."/>
            <person name="Knight R."/>
            <person name="Gilbert J.A."/>
            <person name="Clardy J."/>
            <person name="Lewis K."/>
        </authorList>
    </citation>
    <scope>NUCLEOTIDE SEQUENCE [LARGE SCALE GENOMIC DNA]</scope>
    <source>
        <strain evidence="6 7">KLE1738</strain>
    </source>
</reference>
<dbReference type="SUPFAM" id="SSF46785">
    <property type="entry name" value="Winged helix' DNA-binding domain"/>
    <property type="match status" value="1"/>
</dbReference>
<dbReference type="InterPro" id="IPR050950">
    <property type="entry name" value="HTH-type_LysR_regulators"/>
</dbReference>
<dbReference type="Proteomes" id="UP000260649">
    <property type="component" value="Unassembled WGS sequence"/>
</dbReference>
<proteinExistence type="inferred from homology"/>
<keyword evidence="3" id="KW-0238">DNA-binding</keyword>
<keyword evidence="4" id="KW-0804">Transcription</keyword>
<evidence type="ECO:0000259" key="5">
    <source>
        <dbReference type="PROSITE" id="PS50931"/>
    </source>
</evidence>
<organism evidence="6 7">
    <name type="scientific">Evtepia gabavorous</name>
    <dbReference type="NCBI Taxonomy" id="2211183"/>
    <lineage>
        <taxon>Bacteria</taxon>
        <taxon>Bacillati</taxon>
        <taxon>Bacillota</taxon>
        <taxon>Clostridia</taxon>
        <taxon>Eubacteriales</taxon>
        <taxon>Evtepia</taxon>
    </lineage>
</organism>
<dbReference type="PRINTS" id="PR00039">
    <property type="entry name" value="HTHLYSR"/>
</dbReference>
<evidence type="ECO:0000313" key="7">
    <source>
        <dbReference type="Proteomes" id="UP000260649"/>
    </source>
</evidence>
<gene>
    <name evidence="6" type="ORF">DV520_02530</name>
</gene>
<dbReference type="Gene3D" id="1.10.10.10">
    <property type="entry name" value="Winged helix-like DNA-binding domain superfamily/Winged helix DNA-binding domain"/>
    <property type="match status" value="1"/>
</dbReference>
<keyword evidence="2" id="KW-0805">Transcription regulation</keyword>
<evidence type="ECO:0000256" key="3">
    <source>
        <dbReference type="ARBA" id="ARBA00023125"/>
    </source>
</evidence>
<feature type="domain" description="HTH lysR-type" evidence="5">
    <location>
        <begin position="91"/>
        <end position="148"/>
    </location>
</feature>
<comment type="caution">
    <text evidence="6">The sequence shown here is derived from an EMBL/GenBank/DDBJ whole genome shotgun (WGS) entry which is preliminary data.</text>
</comment>
<accession>A0A3E2B681</accession>
<dbReference type="PANTHER" id="PTHR30419:SF8">
    <property type="entry name" value="NITROGEN ASSIMILATION TRANSCRIPTIONAL ACTIVATOR-RELATED"/>
    <property type="match status" value="1"/>
</dbReference>
<dbReference type="PROSITE" id="PS50931">
    <property type="entry name" value="HTH_LYSR"/>
    <property type="match status" value="1"/>
</dbReference>
<dbReference type="Pfam" id="PF00126">
    <property type="entry name" value="HTH_1"/>
    <property type="match status" value="1"/>
</dbReference>
<evidence type="ECO:0000256" key="1">
    <source>
        <dbReference type="ARBA" id="ARBA00009437"/>
    </source>
</evidence>
<dbReference type="AlphaFoldDB" id="A0A3E2B681"/>